<dbReference type="GO" id="GO:0016020">
    <property type="term" value="C:membrane"/>
    <property type="evidence" value="ECO:0007669"/>
    <property type="project" value="UniProtKB-SubCell"/>
</dbReference>
<dbReference type="PANTHER" id="PTHR45977:SF13">
    <property type="entry name" value="GB|AAF27103.1"/>
    <property type="match status" value="1"/>
</dbReference>
<keyword evidence="6" id="KW-0479">Metal-binding</keyword>
<proteinExistence type="predicted"/>
<dbReference type="SUPFAM" id="SSF57850">
    <property type="entry name" value="RING/U-box"/>
    <property type="match status" value="1"/>
</dbReference>
<feature type="domain" description="RING-type" evidence="13">
    <location>
        <begin position="63"/>
        <end position="105"/>
    </location>
</feature>
<sequence>MVLKKLASLIYNFIALRRYLRIKDVTTYEAMALDVSENAKEAMLKSAGESSSAKDMEAEGEYCCVCLSRMNGGDNMRVLPCLHKFHKFCIERWFDVYQKTCPVCRFAMGEEERSYNREEQLTEEMKQTCNCLTVSIKDCLDSKLRC</sequence>
<gene>
    <name evidence="14" type="ORF">GH714_034692</name>
</gene>
<comment type="catalytic activity">
    <reaction evidence="1">
        <text>S-ubiquitinyl-[E2 ubiquitin-conjugating enzyme]-L-cysteine + [acceptor protein]-L-lysine = [E2 ubiquitin-conjugating enzyme]-L-cysteine + N(6)-ubiquitinyl-[acceptor protein]-L-lysine.</text>
        <dbReference type="EC" id="2.3.2.27"/>
    </reaction>
</comment>
<evidence type="ECO:0000313" key="14">
    <source>
        <dbReference type="EMBL" id="KAF2312443.1"/>
    </source>
</evidence>
<dbReference type="GO" id="GO:0016567">
    <property type="term" value="P:protein ubiquitination"/>
    <property type="evidence" value="ECO:0007669"/>
    <property type="project" value="TreeGrafter"/>
</dbReference>
<keyword evidence="10" id="KW-1133">Transmembrane helix</keyword>
<evidence type="ECO:0000256" key="7">
    <source>
        <dbReference type="ARBA" id="ARBA00022771"/>
    </source>
</evidence>
<organism evidence="14 15">
    <name type="scientific">Hevea brasiliensis</name>
    <name type="common">Para rubber tree</name>
    <name type="synonym">Siphonia brasiliensis</name>
    <dbReference type="NCBI Taxonomy" id="3981"/>
    <lineage>
        <taxon>Eukaryota</taxon>
        <taxon>Viridiplantae</taxon>
        <taxon>Streptophyta</taxon>
        <taxon>Embryophyta</taxon>
        <taxon>Tracheophyta</taxon>
        <taxon>Spermatophyta</taxon>
        <taxon>Magnoliopsida</taxon>
        <taxon>eudicotyledons</taxon>
        <taxon>Gunneridae</taxon>
        <taxon>Pentapetalae</taxon>
        <taxon>rosids</taxon>
        <taxon>fabids</taxon>
        <taxon>Malpighiales</taxon>
        <taxon>Euphorbiaceae</taxon>
        <taxon>Crotonoideae</taxon>
        <taxon>Micrandreae</taxon>
        <taxon>Hevea</taxon>
    </lineage>
</organism>
<dbReference type="AlphaFoldDB" id="A0A6A6MJA8"/>
<dbReference type="PANTHER" id="PTHR45977">
    <property type="entry name" value="TARGET OF ERK KINASE MPK-1"/>
    <property type="match status" value="1"/>
</dbReference>
<comment type="caution">
    <text evidence="14">The sequence shown here is derived from an EMBL/GenBank/DDBJ whole genome shotgun (WGS) entry which is preliminary data.</text>
</comment>
<evidence type="ECO:0000259" key="13">
    <source>
        <dbReference type="PROSITE" id="PS50089"/>
    </source>
</evidence>
<evidence type="ECO:0000256" key="1">
    <source>
        <dbReference type="ARBA" id="ARBA00000900"/>
    </source>
</evidence>
<dbReference type="EC" id="2.3.2.27" evidence="3"/>
<dbReference type="GO" id="GO:0061630">
    <property type="term" value="F:ubiquitin protein ligase activity"/>
    <property type="evidence" value="ECO:0007669"/>
    <property type="project" value="UniProtKB-EC"/>
</dbReference>
<evidence type="ECO:0000256" key="9">
    <source>
        <dbReference type="ARBA" id="ARBA00022833"/>
    </source>
</evidence>
<evidence type="ECO:0000256" key="6">
    <source>
        <dbReference type="ARBA" id="ARBA00022723"/>
    </source>
</evidence>
<evidence type="ECO:0000256" key="11">
    <source>
        <dbReference type="ARBA" id="ARBA00023136"/>
    </source>
</evidence>
<name>A0A6A6MJA8_HEVBR</name>
<evidence type="ECO:0000256" key="12">
    <source>
        <dbReference type="PROSITE-ProRule" id="PRU00175"/>
    </source>
</evidence>
<dbReference type="SMART" id="SM00184">
    <property type="entry name" value="RING"/>
    <property type="match status" value="1"/>
</dbReference>
<protein>
    <recommendedName>
        <fullName evidence="3">RING-type E3 ubiquitin transferase</fullName>
        <ecNumber evidence="3">2.3.2.27</ecNumber>
    </recommendedName>
</protein>
<dbReference type="PROSITE" id="PS50089">
    <property type="entry name" value="ZF_RING_2"/>
    <property type="match status" value="1"/>
</dbReference>
<dbReference type="GO" id="GO:0008270">
    <property type="term" value="F:zinc ion binding"/>
    <property type="evidence" value="ECO:0007669"/>
    <property type="project" value="UniProtKB-KW"/>
</dbReference>
<dbReference type="GO" id="GO:0000325">
    <property type="term" value="C:plant-type vacuole"/>
    <property type="evidence" value="ECO:0007669"/>
    <property type="project" value="TreeGrafter"/>
</dbReference>
<keyword evidence="9" id="KW-0862">Zinc</keyword>
<dbReference type="Proteomes" id="UP000467840">
    <property type="component" value="Chromosome 14"/>
</dbReference>
<keyword evidence="8" id="KW-0833">Ubl conjugation pathway</keyword>
<dbReference type="InterPro" id="IPR013083">
    <property type="entry name" value="Znf_RING/FYVE/PHD"/>
</dbReference>
<dbReference type="EMBL" id="JAAGAX010000006">
    <property type="protein sequence ID" value="KAF2312443.1"/>
    <property type="molecule type" value="Genomic_DNA"/>
</dbReference>
<keyword evidence="5" id="KW-0812">Transmembrane</keyword>
<keyword evidence="7 12" id="KW-0863">Zinc-finger</keyword>
<evidence type="ECO:0000256" key="3">
    <source>
        <dbReference type="ARBA" id="ARBA00012483"/>
    </source>
</evidence>
<evidence type="ECO:0000256" key="10">
    <source>
        <dbReference type="ARBA" id="ARBA00022989"/>
    </source>
</evidence>
<dbReference type="Gene3D" id="3.30.40.10">
    <property type="entry name" value="Zinc/RING finger domain, C3HC4 (zinc finger)"/>
    <property type="match status" value="1"/>
</dbReference>
<reference evidence="14 15" key="1">
    <citation type="journal article" date="2020" name="Mol. Plant">
        <title>The Chromosome-Based Rubber Tree Genome Provides New Insights into Spurge Genome Evolution and Rubber Biosynthesis.</title>
        <authorList>
            <person name="Liu J."/>
            <person name="Shi C."/>
            <person name="Shi C.C."/>
            <person name="Li W."/>
            <person name="Zhang Q.J."/>
            <person name="Zhang Y."/>
            <person name="Li K."/>
            <person name="Lu H.F."/>
            <person name="Shi C."/>
            <person name="Zhu S.T."/>
            <person name="Xiao Z.Y."/>
            <person name="Nan H."/>
            <person name="Yue Y."/>
            <person name="Zhu X.G."/>
            <person name="Wu Y."/>
            <person name="Hong X.N."/>
            <person name="Fan G.Y."/>
            <person name="Tong Y."/>
            <person name="Zhang D."/>
            <person name="Mao C.L."/>
            <person name="Liu Y.L."/>
            <person name="Hao S.J."/>
            <person name="Liu W.Q."/>
            <person name="Lv M.Q."/>
            <person name="Zhang H.B."/>
            <person name="Liu Y."/>
            <person name="Hu-Tang G.R."/>
            <person name="Wang J.P."/>
            <person name="Wang J.H."/>
            <person name="Sun Y.H."/>
            <person name="Ni S.B."/>
            <person name="Chen W.B."/>
            <person name="Zhang X.C."/>
            <person name="Jiao Y.N."/>
            <person name="Eichler E.E."/>
            <person name="Li G.H."/>
            <person name="Liu X."/>
            <person name="Gao L.Z."/>
        </authorList>
    </citation>
    <scope>NUCLEOTIDE SEQUENCE [LARGE SCALE GENOMIC DNA]</scope>
    <source>
        <strain evidence="15">cv. GT1</strain>
        <tissue evidence="14">Leaf</tissue>
    </source>
</reference>
<keyword evidence="4" id="KW-0808">Transferase</keyword>
<evidence type="ECO:0000256" key="8">
    <source>
        <dbReference type="ARBA" id="ARBA00022786"/>
    </source>
</evidence>
<comment type="subcellular location">
    <subcellularLocation>
        <location evidence="2">Membrane</location>
        <topology evidence="2">Multi-pass membrane protein</topology>
    </subcellularLocation>
</comment>
<accession>A0A6A6MJA8</accession>
<evidence type="ECO:0000256" key="2">
    <source>
        <dbReference type="ARBA" id="ARBA00004141"/>
    </source>
</evidence>
<evidence type="ECO:0000313" key="15">
    <source>
        <dbReference type="Proteomes" id="UP000467840"/>
    </source>
</evidence>
<keyword evidence="11" id="KW-0472">Membrane</keyword>
<dbReference type="InterPro" id="IPR001841">
    <property type="entry name" value="Znf_RING"/>
</dbReference>
<evidence type="ECO:0000256" key="5">
    <source>
        <dbReference type="ARBA" id="ARBA00022692"/>
    </source>
</evidence>
<dbReference type="CDD" id="cd16448">
    <property type="entry name" value="RING-H2"/>
    <property type="match status" value="1"/>
</dbReference>
<evidence type="ECO:0000256" key="4">
    <source>
        <dbReference type="ARBA" id="ARBA00022679"/>
    </source>
</evidence>
<keyword evidence="15" id="KW-1185">Reference proteome</keyword>
<dbReference type="OrthoDB" id="8062037at2759"/>
<dbReference type="GO" id="GO:0006511">
    <property type="term" value="P:ubiquitin-dependent protein catabolic process"/>
    <property type="evidence" value="ECO:0007669"/>
    <property type="project" value="TreeGrafter"/>
</dbReference>
<dbReference type="Pfam" id="PF13639">
    <property type="entry name" value="zf-RING_2"/>
    <property type="match status" value="1"/>
</dbReference>